<dbReference type="Proteomes" id="UP001178461">
    <property type="component" value="Chromosome 10"/>
</dbReference>
<dbReference type="GO" id="GO:0007508">
    <property type="term" value="P:larval heart development"/>
    <property type="evidence" value="ECO:0007669"/>
    <property type="project" value="TreeGrafter"/>
</dbReference>
<accession>A0AA35KVG5</accession>
<dbReference type="GO" id="GO:0061343">
    <property type="term" value="P:cell adhesion involved in heart morphogenesis"/>
    <property type="evidence" value="ECO:0007669"/>
    <property type="project" value="TreeGrafter"/>
</dbReference>
<dbReference type="PANTHER" id="PTHR33395">
    <property type="entry name" value="TRANSCRIPTASE, PUTATIVE-RELATED-RELATED"/>
    <property type="match status" value="1"/>
</dbReference>
<sequence length="167" mass="19579">MYLNLHPWMERKCIYLDEDDHPNVIDQMEQTARRPSGGRKKSLNKRHRGMINGLQCLYTNAQSMGNKQDELELLVQQTKYDIIGITETWWDKSHNWNVIMEGYSGASQDEINCSTSFVVLRFFLSCEARCRESFGKAPKITKVFKNLKKGYHTAFYELLLEVKSQLY</sequence>
<dbReference type="EMBL" id="OX395135">
    <property type="protein sequence ID" value="CAI5785061.1"/>
    <property type="molecule type" value="Genomic_DNA"/>
</dbReference>
<dbReference type="GO" id="GO:0031012">
    <property type="term" value="C:extracellular matrix"/>
    <property type="evidence" value="ECO:0007669"/>
    <property type="project" value="TreeGrafter"/>
</dbReference>
<evidence type="ECO:0000313" key="2">
    <source>
        <dbReference type="Proteomes" id="UP001178461"/>
    </source>
</evidence>
<organism evidence="1 2">
    <name type="scientific">Podarcis lilfordi</name>
    <name type="common">Lilford's wall lizard</name>
    <dbReference type="NCBI Taxonomy" id="74358"/>
    <lineage>
        <taxon>Eukaryota</taxon>
        <taxon>Metazoa</taxon>
        <taxon>Chordata</taxon>
        <taxon>Craniata</taxon>
        <taxon>Vertebrata</taxon>
        <taxon>Euteleostomi</taxon>
        <taxon>Lepidosauria</taxon>
        <taxon>Squamata</taxon>
        <taxon>Bifurcata</taxon>
        <taxon>Unidentata</taxon>
        <taxon>Episquamata</taxon>
        <taxon>Laterata</taxon>
        <taxon>Lacertibaenia</taxon>
        <taxon>Lacertidae</taxon>
        <taxon>Podarcis</taxon>
    </lineage>
</organism>
<dbReference type="SUPFAM" id="SSF56219">
    <property type="entry name" value="DNase I-like"/>
    <property type="match status" value="1"/>
</dbReference>
<protein>
    <submittedName>
        <fullName evidence="1">Uncharacterized protein</fullName>
    </submittedName>
</protein>
<dbReference type="AlphaFoldDB" id="A0AA35KVG5"/>
<evidence type="ECO:0000313" key="1">
    <source>
        <dbReference type="EMBL" id="CAI5785061.1"/>
    </source>
</evidence>
<dbReference type="PANTHER" id="PTHR33395:SF22">
    <property type="entry name" value="REVERSE TRANSCRIPTASE DOMAIN-CONTAINING PROTEIN"/>
    <property type="match status" value="1"/>
</dbReference>
<dbReference type="Gene3D" id="3.60.10.10">
    <property type="entry name" value="Endonuclease/exonuclease/phosphatase"/>
    <property type="match status" value="1"/>
</dbReference>
<gene>
    <name evidence="1" type="ORF">PODLI_1B023285</name>
</gene>
<reference evidence="1" key="1">
    <citation type="submission" date="2022-12" db="EMBL/GenBank/DDBJ databases">
        <authorList>
            <person name="Alioto T."/>
            <person name="Alioto T."/>
            <person name="Gomez Garrido J."/>
        </authorList>
    </citation>
    <scope>NUCLEOTIDE SEQUENCE</scope>
</reference>
<proteinExistence type="predicted"/>
<keyword evidence="2" id="KW-1185">Reference proteome</keyword>
<name>A0AA35KVG5_9SAUR</name>
<dbReference type="InterPro" id="IPR036691">
    <property type="entry name" value="Endo/exonu/phosph_ase_sf"/>
</dbReference>